<organism evidence="7">
    <name type="scientific">freshwater metagenome</name>
    <dbReference type="NCBI Taxonomy" id="449393"/>
    <lineage>
        <taxon>unclassified sequences</taxon>
        <taxon>metagenomes</taxon>
        <taxon>ecological metagenomes</taxon>
    </lineage>
</organism>
<evidence type="ECO:0000313" key="7">
    <source>
        <dbReference type="EMBL" id="CAB4970712.1"/>
    </source>
</evidence>
<evidence type="ECO:0000313" key="5">
    <source>
        <dbReference type="EMBL" id="CAB4601551.1"/>
    </source>
</evidence>
<name>A0A6J7LTM7_9ZZZZ</name>
<evidence type="ECO:0000313" key="4">
    <source>
        <dbReference type="EMBL" id="CAB4373087.1"/>
    </source>
</evidence>
<dbReference type="CDD" id="cd07814">
    <property type="entry name" value="SRPBCC_CalC_Aha1-like"/>
    <property type="match status" value="1"/>
</dbReference>
<comment type="similarity">
    <text evidence="1">Belongs to the AHA1 family.</text>
</comment>
<sequence length="160" mass="17741">MAVPQHPRSLIVTLLRMELSGETGTFTISRIVAAPLDQVWRAYMTPSQFVQFWAPAAVEIPLDSVVIEPRVGGRFECTMIVEGVANHNVGTFVEFVEHSHFRFGEPRFSEGFSSIMSFAEVSDGTRINVEQSGLPVEYLEGATEGFTSVFDQLEELLARG</sequence>
<evidence type="ECO:0000313" key="8">
    <source>
        <dbReference type="EMBL" id="CAB5078438.1"/>
    </source>
</evidence>
<dbReference type="EMBL" id="CAESAL010000004">
    <property type="protein sequence ID" value="CAB4331357.1"/>
    <property type="molecule type" value="Genomic_DNA"/>
</dbReference>
<proteinExistence type="inferred from homology"/>
<dbReference type="EMBL" id="CAEUNJ010000162">
    <property type="protein sequence ID" value="CAB4373087.1"/>
    <property type="molecule type" value="Genomic_DNA"/>
</dbReference>
<dbReference type="InterPro" id="IPR023393">
    <property type="entry name" value="START-like_dom_sf"/>
</dbReference>
<dbReference type="EMBL" id="CAEZTY010000134">
    <property type="protein sequence ID" value="CAB4601551.1"/>
    <property type="molecule type" value="Genomic_DNA"/>
</dbReference>
<reference evidence="7" key="1">
    <citation type="submission" date="2020-05" db="EMBL/GenBank/DDBJ databases">
        <authorList>
            <person name="Chiriac C."/>
            <person name="Salcher M."/>
            <person name="Ghai R."/>
            <person name="Kavagutti S V."/>
        </authorList>
    </citation>
    <scope>NUCLEOTIDE SEQUENCE</scope>
</reference>
<evidence type="ECO:0000256" key="1">
    <source>
        <dbReference type="ARBA" id="ARBA00006817"/>
    </source>
</evidence>
<dbReference type="Pfam" id="PF08327">
    <property type="entry name" value="AHSA1"/>
    <property type="match status" value="1"/>
</dbReference>
<gene>
    <name evidence="5" type="ORF">UFOPK1762_01960</name>
    <name evidence="6" type="ORF">UFOPK2624_01364</name>
    <name evidence="3" type="ORF">UFOPK3331_00212</name>
    <name evidence="7" type="ORF">UFOPK3927_00069</name>
    <name evidence="4" type="ORF">UFOPK4201_02141</name>
    <name evidence="8" type="ORF">UFOPK4371_01585</name>
</gene>
<dbReference type="SUPFAM" id="SSF55961">
    <property type="entry name" value="Bet v1-like"/>
    <property type="match status" value="1"/>
</dbReference>
<evidence type="ECO:0000259" key="2">
    <source>
        <dbReference type="Pfam" id="PF08327"/>
    </source>
</evidence>
<dbReference type="EMBL" id="CAFBRD010000111">
    <property type="protein sequence ID" value="CAB5078438.1"/>
    <property type="molecule type" value="Genomic_DNA"/>
</dbReference>
<feature type="domain" description="Activator of Hsp90 ATPase homologue 1/2-like C-terminal" evidence="2">
    <location>
        <begin position="34"/>
        <end position="157"/>
    </location>
</feature>
<dbReference type="AlphaFoldDB" id="A0A6J7LTM7"/>
<dbReference type="Gene3D" id="3.30.530.20">
    <property type="match status" value="1"/>
</dbReference>
<accession>A0A6J7LTM7</accession>
<dbReference type="EMBL" id="CAFBOK010000004">
    <property type="protein sequence ID" value="CAB4970712.1"/>
    <property type="molecule type" value="Genomic_DNA"/>
</dbReference>
<evidence type="ECO:0000313" key="3">
    <source>
        <dbReference type="EMBL" id="CAB4331357.1"/>
    </source>
</evidence>
<evidence type="ECO:0000313" key="6">
    <source>
        <dbReference type="EMBL" id="CAB4715643.1"/>
    </source>
</evidence>
<dbReference type="EMBL" id="CAEZXY010000071">
    <property type="protein sequence ID" value="CAB4715643.1"/>
    <property type="molecule type" value="Genomic_DNA"/>
</dbReference>
<protein>
    <submittedName>
        <fullName evidence="7">Unannotated protein</fullName>
    </submittedName>
</protein>
<dbReference type="InterPro" id="IPR013538">
    <property type="entry name" value="ASHA1/2-like_C"/>
</dbReference>